<dbReference type="EMBL" id="RQHV01000043">
    <property type="protein sequence ID" value="TGN10383.1"/>
    <property type="molecule type" value="Genomic_DNA"/>
</dbReference>
<name>A0A4R9LTA4_9LEPT</name>
<keyword evidence="2" id="KW-1185">Reference proteome</keyword>
<evidence type="ECO:0000313" key="2">
    <source>
        <dbReference type="Proteomes" id="UP000298264"/>
    </source>
</evidence>
<accession>A0A4R9LTA4</accession>
<sequence>MLPKISNEEMLACILQARKDKKLENLMVKLPIWMADRLAKKRRVTEDEKSEIRLVVIETMDKVWSLAGKYDETQVLGFFVTYTFNLFRNLQRKNGEIQTHNRLLELWREEQPSCMHSVHFWETNRDRLYVQLDSLPVLTCLVVCFQYDLPILNQRKTYLEWRLAEIGREFSYFQRIYDKKKEGWLRQLCLFEERVLRYTRLLYQYPESDRRKWYIHKKKEWMRHRMRVMNKSFFSEREIARILGITRKLVQVHQAKGILSLQLKAGDLLYCA</sequence>
<dbReference type="AlphaFoldDB" id="A0A4R9LTA4"/>
<dbReference type="OrthoDB" id="342347at2"/>
<dbReference type="Proteomes" id="UP000298264">
    <property type="component" value="Unassembled WGS sequence"/>
</dbReference>
<dbReference type="RefSeq" id="WP_135764018.1">
    <property type="nucleotide sequence ID" value="NZ_RQHV01000043.1"/>
</dbReference>
<protein>
    <submittedName>
        <fullName evidence="1">RNA polymerase subunit sigma-70</fullName>
    </submittedName>
</protein>
<proteinExistence type="predicted"/>
<comment type="caution">
    <text evidence="1">The sequence shown here is derived from an EMBL/GenBank/DDBJ whole genome shotgun (WGS) entry which is preliminary data.</text>
</comment>
<reference evidence="1" key="1">
    <citation type="journal article" date="2019" name="PLoS Negl. Trop. Dis.">
        <title>Revisiting the worldwide diversity of Leptospira species in the environment.</title>
        <authorList>
            <person name="Vincent A.T."/>
            <person name="Schiettekatte O."/>
            <person name="Bourhy P."/>
            <person name="Veyrier F.J."/>
            <person name="Picardeau M."/>
        </authorList>
    </citation>
    <scope>NUCLEOTIDE SEQUENCE [LARGE SCALE GENOMIC DNA]</scope>
    <source>
        <strain evidence="1">201400974</strain>
    </source>
</reference>
<gene>
    <name evidence="1" type="ORF">EHS11_08765</name>
</gene>
<evidence type="ECO:0000313" key="1">
    <source>
        <dbReference type="EMBL" id="TGN10383.1"/>
    </source>
</evidence>
<organism evidence="1 2">
    <name type="scientific">Leptospira ilyithenensis</name>
    <dbReference type="NCBI Taxonomy" id="2484901"/>
    <lineage>
        <taxon>Bacteria</taxon>
        <taxon>Pseudomonadati</taxon>
        <taxon>Spirochaetota</taxon>
        <taxon>Spirochaetia</taxon>
        <taxon>Leptospirales</taxon>
        <taxon>Leptospiraceae</taxon>
        <taxon>Leptospira</taxon>
    </lineage>
</organism>